<dbReference type="AlphaFoldDB" id="Q6AM68"/>
<dbReference type="eggNOG" id="COG4917">
    <property type="taxonomic scope" value="Bacteria"/>
</dbReference>
<gene>
    <name evidence="1" type="ordered locus">DP1828</name>
</gene>
<keyword evidence="2" id="KW-1185">Reference proteome</keyword>
<organism evidence="1 2">
    <name type="scientific">Desulfotalea psychrophila (strain LSv54 / DSM 12343)</name>
    <dbReference type="NCBI Taxonomy" id="177439"/>
    <lineage>
        <taxon>Bacteria</taxon>
        <taxon>Pseudomonadati</taxon>
        <taxon>Thermodesulfobacteriota</taxon>
        <taxon>Desulfobulbia</taxon>
        <taxon>Desulfobulbales</taxon>
        <taxon>Desulfocapsaceae</taxon>
        <taxon>Desulfotalea</taxon>
    </lineage>
</organism>
<dbReference type="STRING" id="177439.DP1828"/>
<dbReference type="HOGENOM" id="CLU_2329213_0_0_7"/>
<evidence type="ECO:0000313" key="2">
    <source>
        <dbReference type="Proteomes" id="UP000000602"/>
    </source>
</evidence>
<dbReference type="InterPro" id="IPR012381">
    <property type="entry name" value="EutP_PduV"/>
</dbReference>
<dbReference type="GO" id="GO:0005524">
    <property type="term" value="F:ATP binding"/>
    <property type="evidence" value="ECO:0007669"/>
    <property type="project" value="InterPro"/>
</dbReference>
<reference evidence="2" key="1">
    <citation type="journal article" date="2004" name="Environ. Microbiol.">
        <title>The genome of Desulfotalea psychrophila, a sulfate-reducing bacterium from permanently cold Arctic sediments.</title>
        <authorList>
            <person name="Rabus R."/>
            <person name="Ruepp A."/>
            <person name="Frickey T."/>
            <person name="Rattei T."/>
            <person name="Fartmann B."/>
            <person name="Stark M."/>
            <person name="Bauer M."/>
            <person name="Zibat A."/>
            <person name="Lombardot T."/>
            <person name="Becker I."/>
            <person name="Amann J."/>
            <person name="Gellner K."/>
            <person name="Teeling H."/>
            <person name="Leuschner W.D."/>
            <person name="Gloeckner F.-O."/>
            <person name="Lupas A.N."/>
            <person name="Amann R."/>
            <person name="Klenk H.-P."/>
        </authorList>
    </citation>
    <scope>NUCLEOTIDE SEQUENCE [LARGE SCALE GENOMIC DNA]</scope>
    <source>
        <strain evidence="2">DSM 12343 / LSv54</strain>
    </source>
</reference>
<protein>
    <submittedName>
        <fullName evidence="1">Related to propanediol utilization protein (PduV)</fullName>
    </submittedName>
</protein>
<dbReference type="PANTHER" id="PTHR40453">
    <property type="entry name" value="PROTEIN YOEF"/>
    <property type="match status" value="1"/>
</dbReference>
<name>Q6AM68_DESPS</name>
<dbReference type="Proteomes" id="UP000000602">
    <property type="component" value="Chromosome"/>
</dbReference>
<dbReference type="Pfam" id="PF10662">
    <property type="entry name" value="PduV-EutP"/>
    <property type="match status" value="1"/>
</dbReference>
<accession>Q6AM68</accession>
<sequence>MKKMMLIGETHAGKSSLIKALSGQEFQPRRAMALQYFGPFINTPGEFIENHFFFPALITTSADCHVLAMVQDASSRSSLFPPLLPRCSTAGGRADHQD</sequence>
<dbReference type="EMBL" id="CR522870">
    <property type="protein sequence ID" value="CAG36557.1"/>
    <property type="molecule type" value="Genomic_DNA"/>
</dbReference>
<dbReference type="SUPFAM" id="SSF52540">
    <property type="entry name" value="P-loop containing nucleoside triphosphate hydrolases"/>
    <property type="match status" value="1"/>
</dbReference>
<proteinExistence type="predicted"/>
<dbReference type="RefSeq" id="WP_011189069.1">
    <property type="nucleotide sequence ID" value="NC_006138.1"/>
</dbReference>
<dbReference type="PANTHER" id="PTHR40453:SF1">
    <property type="entry name" value="PROTEIN YOEF"/>
    <property type="match status" value="1"/>
</dbReference>
<dbReference type="GO" id="GO:0006576">
    <property type="term" value="P:biogenic amine metabolic process"/>
    <property type="evidence" value="ECO:0007669"/>
    <property type="project" value="InterPro"/>
</dbReference>
<dbReference type="InterPro" id="IPR027417">
    <property type="entry name" value="P-loop_NTPase"/>
</dbReference>
<dbReference type="KEGG" id="dps:DP1828"/>
<evidence type="ECO:0000313" key="1">
    <source>
        <dbReference type="EMBL" id="CAG36557.1"/>
    </source>
</evidence>